<sequence length="61" mass="6953">MRRKTARGRLNRVLRRPLVVRSYSVHIILFLDQKAEYEGAAREIHKASCADCAAVEIVLSD</sequence>
<evidence type="ECO:0000313" key="2">
    <source>
        <dbReference type="Proteomes" id="UP000006462"/>
    </source>
</evidence>
<keyword evidence="2" id="KW-1185">Reference proteome</keyword>
<organism evidence="1 2">
    <name type="scientific">Pyramidobacter piscolens W5455</name>
    <dbReference type="NCBI Taxonomy" id="352165"/>
    <lineage>
        <taxon>Bacteria</taxon>
        <taxon>Thermotogati</taxon>
        <taxon>Synergistota</taxon>
        <taxon>Synergistia</taxon>
        <taxon>Synergistales</taxon>
        <taxon>Dethiosulfovibrionaceae</taxon>
        <taxon>Pyramidobacter</taxon>
    </lineage>
</organism>
<dbReference type="EMBL" id="ADFP01000014">
    <property type="protein sequence ID" value="EFB91857.1"/>
    <property type="molecule type" value="Genomic_DNA"/>
</dbReference>
<evidence type="ECO:0000313" key="1">
    <source>
        <dbReference type="EMBL" id="EFB91857.1"/>
    </source>
</evidence>
<dbReference type="Proteomes" id="UP000006462">
    <property type="component" value="Unassembled WGS sequence"/>
</dbReference>
<comment type="caution">
    <text evidence="1">The sequence shown here is derived from an EMBL/GenBank/DDBJ whole genome shotgun (WGS) entry which is preliminary data.</text>
</comment>
<protein>
    <submittedName>
        <fullName evidence="1">Uncharacterized protein</fullName>
    </submittedName>
</protein>
<accession>A0ABP2HX38</accession>
<reference evidence="1 2" key="1">
    <citation type="submission" date="2009-12" db="EMBL/GenBank/DDBJ databases">
        <authorList>
            <person name="Shrivastava S."/>
            <person name="Madupu R."/>
            <person name="Durkin A.S."/>
            <person name="Torralba M."/>
            <person name="Methe B."/>
            <person name="Sutton G.G."/>
            <person name="Strausberg R.L."/>
            <person name="Nelson K.E."/>
        </authorList>
    </citation>
    <scope>NUCLEOTIDE SEQUENCE [LARGE SCALE GENOMIC DNA]</scope>
    <source>
        <strain evidence="1 2">W5455</strain>
    </source>
</reference>
<name>A0ABP2HX38_9BACT</name>
<proteinExistence type="predicted"/>
<gene>
    <name evidence="1" type="ORF">HMPREF7215_1759</name>
</gene>